<dbReference type="RefSeq" id="WP_092225602.1">
    <property type="nucleotide sequence ID" value="NZ_FNJI01000036.1"/>
</dbReference>
<name>A0A1H0UUH9_9BACT</name>
<protein>
    <submittedName>
        <fullName evidence="1">Uncharacterized protein</fullName>
    </submittedName>
</protein>
<dbReference type="STRING" id="91360.SAMN05660330_03731"/>
<sequence length="101" mass="11301">MQITVKRAPADNQGPNIIDHLLTSDVVGVARCRGEIDYHSTDRDEPNCNCPKHDFIETGTIARVGDRYGLWAGMVRWCQLTVTISGDHYAANMSLNIEREV</sequence>
<dbReference type="EMBL" id="FNJI01000036">
    <property type="protein sequence ID" value="SDP69887.1"/>
    <property type="molecule type" value="Genomic_DNA"/>
</dbReference>
<gene>
    <name evidence="1" type="ORF">SAMN05660330_03731</name>
</gene>
<organism evidence="1 2">
    <name type="scientific">Desulforhopalus singaporensis</name>
    <dbReference type="NCBI Taxonomy" id="91360"/>
    <lineage>
        <taxon>Bacteria</taxon>
        <taxon>Pseudomonadati</taxon>
        <taxon>Thermodesulfobacteriota</taxon>
        <taxon>Desulfobulbia</taxon>
        <taxon>Desulfobulbales</taxon>
        <taxon>Desulfocapsaceae</taxon>
        <taxon>Desulforhopalus</taxon>
    </lineage>
</organism>
<evidence type="ECO:0000313" key="1">
    <source>
        <dbReference type="EMBL" id="SDP69887.1"/>
    </source>
</evidence>
<dbReference type="AlphaFoldDB" id="A0A1H0UUH9"/>
<accession>A0A1H0UUH9</accession>
<reference evidence="1 2" key="1">
    <citation type="submission" date="2016-10" db="EMBL/GenBank/DDBJ databases">
        <authorList>
            <person name="de Groot N.N."/>
        </authorList>
    </citation>
    <scope>NUCLEOTIDE SEQUENCE [LARGE SCALE GENOMIC DNA]</scope>
    <source>
        <strain evidence="1 2">DSM 12130</strain>
    </source>
</reference>
<proteinExistence type="predicted"/>
<keyword evidence="2" id="KW-1185">Reference proteome</keyword>
<dbReference type="Proteomes" id="UP000199073">
    <property type="component" value="Unassembled WGS sequence"/>
</dbReference>
<evidence type="ECO:0000313" key="2">
    <source>
        <dbReference type="Proteomes" id="UP000199073"/>
    </source>
</evidence>